<feature type="transmembrane region" description="Helical" evidence="11">
    <location>
        <begin position="986"/>
        <end position="1006"/>
    </location>
</feature>
<evidence type="ECO:0000256" key="1">
    <source>
        <dbReference type="ARBA" id="ARBA00004251"/>
    </source>
</evidence>
<dbReference type="InterPro" id="IPR046956">
    <property type="entry name" value="RLP23-like"/>
</dbReference>
<evidence type="ECO:0000256" key="2">
    <source>
        <dbReference type="ARBA" id="ARBA00009592"/>
    </source>
</evidence>
<dbReference type="GO" id="GO:0006952">
    <property type="term" value="P:defense response"/>
    <property type="evidence" value="ECO:0007669"/>
    <property type="project" value="UniProtKB-ARBA"/>
</dbReference>
<evidence type="ECO:0000256" key="11">
    <source>
        <dbReference type="SAM" id="Phobius"/>
    </source>
</evidence>
<dbReference type="GO" id="GO:0005886">
    <property type="term" value="C:plasma membrane"/>
    <property type="evidence" value="ECO:0007669"/>
    <property type="project" value="UniProtKB-SubCell"/>
</dbReference>
<reference evidence="14" key="1">
    <citation type="journal article" date="2023" name="bioRxiv">
        <title>Improved chromosome-level genome assembly for marigold (Tagetes erecta).</title>
        <authorList>
            <person name="Jiang F."/>
            <person name="Yuan L."/>
            <person name="Wang S."/>
            <person name="Wang H."/>
            <person name="Xu D."/>
            <person name="Wang A."/>
            <person name="Fan W."/>
        </authorList>
    </citation>
    <scope>NUCLEOTIDE SEQUENCE</scope>
    <source>
        <strain evidence="14">WSJ</strain>
        <tissue evidence="14">Leaf</tissue>
    </source>
</reference>
<dbReference type="SMART" id="SM00365">
    <property type="entry name" value="LRR_SD22"/>
    <property type="match status" value="6"/>
</dbReference>
<comment type="similarity">
    <text evidence="2">Belongs to the RLP family.</text>
</comment>
<dbReference type="Pfam" id="PF00560">
    <property type="entry name" value="LRR_1"/>
    <property type="match status" value="5"/>
</dbReference>
<feature type="domain" description="Leucine-rich repeat-containing N-terminal plant-type" evidence="12">
    <location>
        <begin position="148"/>
        <end position="193"/>
    </location>
</feature>
<evidence type="ECO:0000256" key="7">
    <source>
        <dbReference type="ARBA" id="ARBA00022737"/>
    </source>
</evidence>
<feature type="transmembrane region" description="Helical" evidence="11">
    <location>
        <begin position="956"/>
        <end position="979"/>
    </location>
</feature>
<evidence type="ECO:0000259" key="12">
    <source>
        <dbReference type="Pfam" id="PF08263"/>
    </source>
</evidence>
<evidence type="ECO:0008006" key="16">
    <source>
        <dbReference type="Google" id="ProtNLM"/>
    </source>
</evidence>
<dbReference type="InterPro" id="IPR003591">
    <property type="entry name" value="Leu-rich_rpt_typical-subtyp"/>
</dbReference>
<dbReference type="InterPro" id="IPR025875">
    <property type="entry name" value="Leu-rich_rpt_4"/>
</dbReference>
<dbReference type="Gene3D" id="3.80.10.10">
    <property type="entry name" value="Ribonuclease Inhibitor"/>
    <property type="match status" value="4"/>
</dbReference>
<dbReference type="Pfam" id="PF12799">
    <property type="entry name" value="LRR_4"/>
    <property type="match status" value="1"/>
</dbReference>
<dbReference type="FunFam" id="3.80.10.10:FF:000111">
    <property type="entry name" value="LRR receptor-like serine/threonine-protein kinase ERECTA"/>
    <property type="match status" value="1"/>
</dbReference>
<dbReference type="InterPro" id="IPR013210">
    <property type="entry name" value="LRR_N_plant-typ"/>
</dbReference>
<dbReference type="Pfam" id="PF08263">
    <property type="entry name" value="LRRNT_2"/>
    <property type="match status" value="1"/>
</dbReference>
<dbReference type="InterPro" id="IPR055414">
    <property type="entry name" value="LRR_R13L4/SHOC2-like"/>
</dbReference>
<keyword evidence="3" id="KW-1003">Cell membrane</keyword>
<evidence type="ECO:0000256" key="6">
    <source>
        <dbReference type="ARBA" id="ARBA00022729"/>
    </source>
</evidence>
<keyword evidence="15" id="KW-1185">Reference proteome</keyword>
<keyword evidence="5 11" id="KW-0812">Transmembrane</keyword>
<feature type="domain" description="Disease resistance R13L4/SHOC-2-like LRR" evidence="13">
    <location>
        <begin position="218"/>
        <end position="433"/>
    </location>
</feature>
<dbReference type="GO" id="GO:0051707">
    <property type="term" value="P:response to other organism"/>
    <property type="evidence" value="ECO:0007669"/>
    <property type="project" value="UniProtKB-ARBA"/>
</dbReference>
<dbReference type="FunFam" id="3.80.10.10:FF:000275">
    <property type="entry name" value="Leucine-rich repeat receptor-like protein kinase"/>
    <property type="match status" value="1"/>
</dbReference>
<accession>A0AAD8L6D2</accession>
<gene>
    <name evidence="14" type="ORF">QVD17_01074</name>
</gene>
<keyword evidence="4" id="KW-0433">Leucine-rich repeat</keyword>
<dbReference type="InterPro" id="IPR032675">
    <property type="entry name" value="LRR_dom_sf"/>
</dbReference>
<evidence type="ECO:0000313" key="15">
    <source>
        <dbReference type="Proteomes" id="UP001229421"/>
    </source>
</evidence>
<sequence length="1008" mass="113718">MKVKQSWELLLYDREMMYNDIIHDLRTHEDYNLPESIFHLHEFSFSTHNILAYFKAPIFVQSLVSPYVSWRQKRADSTRHILKLLTFHQWMTSIELEQFWRHYILVDRIYQRWYVLLLLFSSQITTSTDPLDLQRVVGGGDANYKCIDKERRALLDFKAYIQEDSGSRLSTWTSEGVDDATNDCCKWFGVTCNNQTGHVTKLDLSTDVVYDKLRGEFSPSLLKLSYLNHLDLSGNSFNGTIPMFIGSLAELSYLDLSLNYLMGGTIPSSIGSLTKLMHLDLSYNSFHGTIPKTIGSLAELRLLDLSYNTLLNGLIPPQLGNLSNLQDLSLRSLSGCTIEKLDWLSHLSKLEDLSMDGISLAKADNWVNAILSLQKLSILVLDRCNLSHVMHPYSYSSVNSSSIVKLYLGNNDLNSSMYRWLLPLTSNRLEELALYGNNLDGIPKYFGNLCSLSFFIFVNNSASLDFANFLNNLSGCTSVSLSDMRLSNSKFTGSLSDDIQKFSSLQDLDLSNNQLNGTISEEVWQLPKLKSLDVSSNYLRGPLSENIGKSKIWILNLSNNSFKEVASEFHMSNMSNLVKISLSSNNFYGLIPNVSSTLKWLDLSQNKFSGGISFLCQIIDGSLSFLDLSSNSLTGQIPDCLWHLKQLQVVNLGYNNLYGRLPPSIESLTNLEVLYLNNNNLHGELPPSLRNCTNLKLLYLGSNGFSGTVPFWIGEKLSWLYVLSLPSNNFSGTIPLQLCQLAQLQILDLSMNSLYGTIPACLDNLSSMVQDGFSSDKNIHNYYKDSFAAHFVDRVMIHWQGNAREFSSNLGFVKMIDLSRNNLTGKIPLQLTVLHKLVALNLSLNMLYGEIPSKIGVMKELQILDLSRNNISGRIPPSMSQMTLLNYLDLSYNNLSGKIPSGTQLQTFEPSRYIGNLGLCGLPLPKHCLLDNEHVPPLDVDESENDEEGIDDLNRWFFIGGATGFAVGFWMVCSGLLLYRRGRHAFFYYLNSLENWVYIMVMGFLAKL</sequence>
<name>A0AAD8L6D2_TARER</name>
<dbReference type="EMBL" id="JAUHHV010000001">
    <property type="protein sequence ID" value="KAK1435313.1"/>
    <property type="molecule type" value="Genomic_DNA"/>
</dbReference>
<dbReference type="PANTHER" id="PTHR48063">
    <property type="entry name" value="LRR RECEPTOR-LIKE KINASE"/>
    <property type="match status" value="1"/>
</dbReference>
<keyword evidence="8 11" id="KW-1133">Transmembrane helix</keyword>
<evidence type="ECO:0000256" key="4">
    <source>
        <dbReference type="ARBA" id="ARBA00022614"/>
    </source>
</evidence>
<evidence type="ECO:0000256" key="8">
    <source>
        <dbReference type="ARBA" id="ARBA00022989"/>
    </source>
</evidence>
<dbReference type="AlphaFoldDB" id="A0AAD8L6D2"/>
<keyword evidence="9 11" id="KW-0472">Membrane</keyword>
<dbReference type="PRINTS" id="PR00019">
    <property type="entry name" value="LEURICHRPT"/>
</dbReference>
<dbReference type="SUPFAM" id="SSF52058">
    <property type="entry name" value="L domain-like"/>
    <property type="match status" value="3"/>
</dbReference>
<evidence type="ECO:0000256" key="9">
    <source>
        <dbReference type="ARBA" id="ARBA00023136"/>
    </source>
</evidence>
<evidence type="ECO:0000259" key="13">
    <source>
        <dbReference type="Pfam" id="PF23598"/>
    </source>
</evidence>
<dbReference type="FunFam" id="3.80.10.10:FF:000095">
    <property type="entry name" value="LRR receptor-like serine/threonine-protein kinase GSO1"/>
    <property type="match status" value="1"/>
</dbReference>
<proteinExistence type="inferred from homology"/>
<dbReference type="Pfam" id="PF23598">
    <property type="entry name" value="LRR_14"/>
    <property type="match status" value="1"/>
</dbReference>
<keyword evidence="10" id="KW-0325">Glycoprotein</keyword>
<dbReference type="Proteomes" id="UP001229421">
    <property type="component" value="Unassembled WGS sequence"/>
</dbReference>
<comment type="caution">
    <text evidence="14">The sequence shown here is derived from an EMBL/GenBank/DDBJ whole genome shotgun (WGS) entry which is preliminary data.</text>
</comment>
<evidence type="ECO:0000256" key="5">
    <source>
        <dbReference type="ARBA" id="ARBA00022692"/>
    </source>
</evidence>
<keyword evidence="7" id="KW-0677">Repeat</keyword>
<comment type="subcellular location">
    <subcellularLocation>
        <location evidence="1">Cell membrane</location>
        <topology evidence="1">Single-pass type I membrane protein</topology>
    </subcellularLocation>
</comment>
<organism evidence="14 15">
    <name type="scientific">Tagetes erecta</name>
    <name type="common">African marigold</name>
    <dbReference type="NCBI Taxonomy" id="13708"/>
    <lineage>
        <taxon>Eukaryota</taxon>
        <taxon>Viridiplantae</taxon>
        <taxon>Streptophyta</taxon>
        <taxon>Embryophyta</taxon>
        <taxon>Tracheophyta</taxon>
        <taxon>Spermatophyta</taxon>
        <taxon>Magnoliopsida</taxon>
        <taxon>eudicotyledons</taxon>
        <taxon>Gunneridae</taxon>
        <taxon>Pentapetalae</taxon>
        <taxon>asterids</taxon>
        <taxon>campanulids</taxon>
        <taxon>Asterales</taxon>
        <taxon>Asteraceae</taxon>
        <taxon>Asteroideae</taxon>
        <taxon>Heliantheae alliance</taxon>
        <taxon>Tageteae</taxon>
        <taxon>Tagetes</taxon>
    </lineage>
</organism>
<dbReference type="InterPro" id="IPR001611">
    <property type="entry name" value="Leu-rich_rpt"/>
</dbReference>
<dbReference type="SMART" id="SM00369">
    <property type="entry name" value="LRR_TYP"/>
    <property type="match status" value="10"/>
</dbReference>
<evidence type="ECO:0000256" key="3">
    <source>
        <dbReference type="ARBA" id="ARBA00022475"/>
    </source>
</evidence>
<evidence type="ECO:0000256" key="10">
    <source>
        <dbReference type="ARBA" id="ARBA00023180"/>
    </source>
</evidence>
<dbReference type="Pfam" id="PF13855">
    <property type="entry name" value="LRR_8"/>
    <property type="match status" value="1"/>
</dbReference>
<dbReference type="PANTHER" id="PTHR48063:SF103">
    <property type="entry name" value="LEUCINE-RICH RECEPTOR-LIKE KINASE FAMILY PROTEIN"/>
    <property type="match status" value="1"/>
</dbReference>
<keyword evidence="6" id="KW-0732">Signal</keyword>
<evidence type="ECO:0000313" key="14">
    <source>
        <dbReference type="EMBL" id="KAK1435313.1"/>
    </source>
</evidence>
<protein>
    <recommendedName>
        <fullName evidence="16">Leucine-rich repeat-containing N-terminal plant-type domain-containing protein</fullName>
    </recommendedName>
</protein>